<keyword evidence="6 7" id="KW-0472">Membrane</keyword>
<name>A0A645GGZ6_9ZZZZ</name>
<proteinExistence type="predicted"/>
<comment type="caution">
    <text evidence="8">The sequence shown here is derived from an EMBL/GenBank/DDBJ whole genome shotgun (WGS) entry which is preliminary data.</text>
</comment>
<dbReference type="InterPro" id="IPR050256">
    <property type="entry name" value="Glycosyltransferase_2"/>
</dbReference>
<gene>
    <name evidence="8" type="ORF">SDC9_172659</name>
</gene>
<evidence type="ECO:0000256" key="5">
    <source>
        <dbReference type="ARBA" id="ARBA00022989"/>
    </source>
</evidence>
<dbReference type="GO" id="GO:0005886">
    <property type="term" value="C:plasma membrane"/>
    <property type="evidence" value="ECO:0007669"/>
    <property type="project" value="TreeGrafter"/>
</dbReference>
<evidence type="ECO:0000256" key="2">
    <source>
        <dbReference type="ARBA" id="ARBA00022676"/>
    </source>
</evidence>
<dbReference type="AlphaFoldDB" id="A0A645GGZ6"/>
<dbReference type="EMBL" id="VSSQ01074360">
    <property type="protein sequence ID" value="MPN25252.1"/>
    <property type="molecule type" value="Genomic_DNA"/>
</dbReference>
<evidence type="ECO:0000313" key="8">
    <source>
        <dbReference type="EMBL" id="MPN25252.1"/>
    </source>
</evidence>
<dbReference type="PANTHER" id="PTHR48090">
    <property type="entry name" value="UNDECAPRENYL-PHOSPHATE 4-DEOXY-4-FORMAMIDO-L-ARABINOSE TRANSFERASE-RELATED"/>
    <property type="match status" value="1"/>
</dbReference>
<keyword evidence="3 8" id="KW-0808">Transferase</keyword>
<organism evidence="8">
    <name type="scientific">bioreactor metagenome</name>
    <dbReference type="NCBI Taxonomy" id="1076179"/>
    <lineage>
        <taxon>unclassified sequences</taxon>
        <taxon>metagenomes</taxon>
        <taxon>ecological metagenomes</taxon>
    </lineage>
</organism>
<sequence>MAEIGFRRVEVPFVQERRKHGRTKNNIFTLYDMAMTGFVNHTKLPLRLAVFSGFLLAFLSLLVAAGYFVYKLVYWDTFQLGLAPLVIGLFFFSAVQLIFIGIIGEYIGAIWTQVKNKPLVIEEERINFDR</sequence>
<evidence type="ECO:0000256" key="4">
    <source>
        <dbReference type="ARBA" id="ARBA00022692"/>
    </source>
</evidence>
<dbReference type="PANTHER" id="PTHR48090:SF1">
    <property type="entry name" value="PROPHAGE BACTOPRENOL GLUCOSYL TRANSFERASE HOMOLOG"/>
    <property type="match status" value="1"/>
</dbReference>
<evidence type="ECO:0000256" key="3">
    <source>
        <dbReference type="ARBA" id="ARBA00022679"/>
    </source>
</evidence>
<keyword evidence="4 7" id="KW-0812">Transmembrane</keyword>
<protein>
    <submittedName>
        <fullName evidence="8">Putative glycosyltransferase</fullName>
        <ecNumber evidence="8">2.4.-.-</ecNumber>
    </submittedName>
</protein>
<evidence type="ECO:0000256" key="6">
    <source>
        <dbReference type="ARBA" id="ARBA00023136"/>
    </source>
</evidence>
<accession>A0A645GGZ6</accession>
<dbReference type="GO" id="GO:0016757">
    <property type="term" value="F:glycosyltransferase activity"/>
    <property type="evidence" value="ECO:0007669"/>
    <property type="project" value="UniProtKB-KW"/>
</dbReference>
<evidence type="ECO:0000256" key="1">
    <source>
        <dbReference type="ARBA" id="ARBA00004141"/>
    </source>
</evidence>
<feature type="transmembrane region" description="Helical" evidence="7">
    <location>
        <begin position="82"/>
        <end position="107"/>
    </location>
</feature>
<keyword evidence="2 8" id="KW-0328">Glycosyltransferase</keyword>
<reference evidence="8" key="1">
    <citation type="submission" date="2019-08" db="EMBL/GenBank/DDBJ databases">
        <authorList>
            <person name="Kucharzyk K."/>
            <person name="Murdoch R.W."/>
            <person name="Higgins S."/>
            <person name="Loffler F."/>
        </authorList>
    </citation>
    <scope>NUCLEOTIDE SEQUENCE</scope>
</reference>
<comment type="subcellular location">
    <subcellularLocation>
        <location evidence="1">Membrane</location>
        <topology evidence="1">Multi-pass membrane protein</topology>
    </subcellularLocation>
</comment>
<keyword evidence="5 7" id="KW-1133">Transmembrane helix</keyword>
<feature type="transmembrane region" description="Helical" evidence="7">
    <location>
        <begin position="48"/>
        <end position="70"/>
    </location>
</feature>
<evidence type="ECO:0000256" key="7">
    <source>
        <dbReference type="SAM" id="Phobius"/>
    </source>
</evidence>
<dbReference type="EC" id="2.4.-.-" evidence="8"/>